<organism evidence="1">
    <name type="scientific">Zea mays</name>
    <name type="common">Maize</name>
    <dbReference type="NCBI Taxonomy" id="4577"/>
    <lineage>
        <taxon>Eukaryota</taxon>
        <taxon>Viridiplantae</taxon>
        <taxon>Streptophyta</taxon>
        <taxon>Embryophyta</taxon>
        <taxon>Tracheophyta</taxon>
        <taxon>Spermatophyta</taxon>
        <taxon>Magnoliopsida</taxon>
        <taxon>Liliopsida</taxon>
        <taxon>Poales</taxon>
        <taxon>Poaceae</taxon>
        <taxon>PACMAD clade</taxon>
        <taxon>Panicoideae</taxon>
        <taxon>Andropogonodae</taxon>
        <taxon>Andropogoneae</taxon>
        <taxon>Tripsacinae</taxon>
        <taxon>Zea</taxon>
    </lineage>
</organism>
<gene>
    <name evidence="1" type="ORF">ZEAMMB73_Zm00001d007209</name>
</gene>
<sequence>MNLTTKDTATMEAISNGFFMRDIRVDNTAGPENHQIGLLEGQTSCSHSLVHGVGAESSVPMAGPHLSWALVQIRRELLEDVNEVWLRWFISIQ</sequence>
<protein>
    <submittedName>
        <fullName evidence="1">Uncharacterized protein</fullName>
    </submittedName>
</protein>
<dbReference type="InParanoid" id="A0A1D6F4U1"/>
<dbReference type="AlphaFoldDB" id="A0A1D6F4U1"/>
<proteinExistence type="predicted"/>
<evidence type="ECO:0000313" key="1">
    <source>
        <dbReference type="EMBL" id="ONM26330.1"/>
    </source>
</evidence>
<name>A0A1D6F4U1_MAIZE</name>
<reference evidence="1" key="1">
    <citation type="submission" date="2015-12" db="EMBL/GenBank/DDBJ databases">
        <title>Update maize B73 reference genome by single molecule sequencing technologies.</title>
        <authorList>
            <consortium name="Maize Genome Sequencing Project"/>
            <person name="Ware D."/>
        </authorList>
    </citation>
    <scope>NUCLEOTIDE SEQUENCE [LARGE SCALE GENOMIC DNA]</scope>
    <source>
        <tissue evidence="1">Seedling</tissue>
    </source>
</reference>
<dbReference type="STRING" id="4577.A0A1D6F4U1"/>
<dbReference type="EMBL" id="CM007648">
    <property type="protein sequence ID" value="ONM26330.1"/>
    <property type="molecule type" value="Genomic_DNA"/>
</dbReference>
<accession>A0A1D6F4U1</accession>